<keyword evidence="7 8" id="KW-0472">Membrane</keyword>
<dbReference type="SUPFAM" id="SSF81345">
    <property type="entry name" value="ABC transporter involved in vitamin B12 uptake, BtuC"/>
    <property type="match status" value="1"/>
</dbReference>
<dbReference type="Pfam" id="PF01032">
    <property type="entry name" value="FecCD"/>
    <property type="match status" value="1"/>
</dbReference>
<dbReference type="GO" id="GO:0005886">
    <property type="term" value="C:plasma membrane"/>
    <property type="evidence" value="ECO:0007669"/>
    <property type="project" value="UniProtKB-SubCell"/>
</dbReference>
<evidence type="ECO:0000256" key="2">
    <source>
        <dbReference type="ARBA" id="ARBA00007935"/>
    </source>
</evidence>
<feature type="transmembrane region" description="Helical" evidence="8">
    <location>
        <begin position="174"/>
        <end position="198"/>
    </location>
</feature>
<proteinExistence type="inferred from homology"/>
<organism evidence="9 10">
    <name type="scientific">Sediminitomix flava</name>
    <dbReference type="NCBI Taxonomy" id="379075"/>
    <lineage>
        <taxon>Bacteria</taxon>
        <taxon>Pseudomonadati</taxon>
        <taxon>Bacteroidota</taxon>
        <taxon>Cytophagia</taxon>
        <taxon>Cytophagales</taxon>
        <taxon>Flammeovirgaceae</taxon>
        <taxon>Sediminitomix</taxon>
    </lineage>
</organism>
<feature type="transmembrane region" description="Helical" evidence="8">
    <location>
        <begin position="307"/>
        <end position="329"/>
    </location>
</feature>
<comment type="subcellular location">
    <subcellularLocation>
        <location evidence="1">Cell membrane</location>
        <topology evidence="1">Multi-pass membrane protein</topology>
    </subcellularLocation>
</comment>
<dbReference type="Gene3D" id="1.10.3470.10">
    <property type="entry name" value="ABC transporter involved in vitamin B12 uptake, BtuC"/>
    <property type="match status" value="1"/>
</dbReference>
<dbReference type="PANTHER" id="PTHR30472:SF25">
    <property type="entry name" value="ABC TRANSPORTER PERMEASE PROTEIN MJ0876-RELATED"/>
    <property type="match status" value="1"/>
</dbReference>
<evidence type="ECO:0000256" key="3">
    <source>
        <dbReference type="ARBA" id="ARBA00022448"/>
    </source>
</evidence>
<sequence length="360" mass="38049">MSKQKSSFLSKCSDALKNINVVVGLGGLLVISVCISLTIGAVEISISEVVAILLEKISAGIIEGNFEDRQAIVLFNLRMPRVLLGGLVGMSLAVSGASMQGLFRNPLVEPGLVGVSSGAALFAILIMVFKLYLPFEFIDKLGTYMLPFGAFLGGMLVTFAVYRLAKMNNGTQVSILILAGVAINALIGAIIGLVVYSADDTQLRSFTFWSMGDLSGARWSDFYLAGPIMFVSSLYILKYAKDLDAMALGESEARYLGVDVERVKLIVVCLVALSVGAAVALSGIIGFIGLVVPHMVRTIFGASHKTVLTGSMLGGAALLILSDTVSRVIVSPSELPIGIVTSLLGAPFFIYLLRKAKNIA</sequence>
<feature type="transmembrane region" description="Helical" evidence="8">
    <location>
        <begin position="111"/>
        <end position="132"/>
    </location>
</feature>
<protein>
    <submittedName>
        <fullName evidence="9">Iron complex transport system permease protein</fullName>
    </submittedName>
</protein>
<dbReference type="GO" id="GO:0022857">
    <property type="term" value="F:transmembrane transporter activity"/>
    <property type="evidence" value="ECO:0007669"/>
    <property type="project" value="InterPro"/>
</dbReference>
<keyword evidence="5 8" id="KW-0812">Transmembrane</keyword>
<dbReference type="AlphaFoldDB" id="A0A315ZHM8"/>
<dbReference type="InterPro" id="IPR037294">
    <property type="entry name" value="ABC_BtuC-like"/>
</dbReference>
<dbReference type="GO" id="GO:0033214">
    <property type="term" value="P:siderophore-iron import into cell"/>
    <property type="evidence" value="ECO:0007669"/>
    <property type="project" value="TreeGrafter"/>
</dbReference>
<evidence type="ECO:0000256" key="6">
    <source>
        <dbReference type="ARBA" id="ARBA00022989"/>
    </source>
</evidence>
<evidence type="ECO:0000256" key="8">
    <source>
        <dbReference type="SAM" id="Phobius"/>
    </source>
</evidence>
<reference evidence="9 10" key="1">
    <citation type="submission" date="2018-03" db="EMBL/GenBank/DDBJ databases">
        <title>Genomic Encyclopedia of Archaeal and Bacterial Type Strains, Phase II (KMG-II): from individual species to whole genera.</title>
        <authorList>
            <person name="Goeker M."/>
        </authorList>
    </citation>
    <scope>NUCLEOTIDE SEQUENCE [LARGE SCALE GENOMIC DNA]</scope>
    <source>
        <strain evidence="9 10">DSM 28229</strain>
    </source>
</reference>
<name>A0A315ZHM8_SEDFL</name>
<dbReference type="FunFam" id="1.10.3470.10:FF:000001">
    <property type="entry name" value="Vitamin B12 ABC transporter permease BtuC"/>
    <property type="match status" value="1"/>
</dbReference>
<evidence type="ECO:0000256" key="1">
    <source>
        <dbReference type="ARBA" id="ARBA00004651"/>
    </source>
</evidence>
<dbReference type="InterPro" id="IPR000522">
    <property type="entry name" value="ABC_transptr_permease_BtuC"/>
</dbReference>
<evidence type="ECO:0000313" key="10">
    <source>
        <dbReference type="Proteomes" id="UP000245535"/>
    </source>
</evidence>
<dbReference type="PANTHER" id="PTHR30472">
    <property type="entry name" value="FERRIC ENTEROBACTIN TRANSPORT SYSTEM PERMEASE PROTEIN"/>
    <property type="match status" value="1"/>
</dbReference>
<keyword evidence="3" id="KW-0813">Transport</keyword>
<accession>A0A315ZHM8</accession>
<dbReference type="OrthoDB" id="9811721at2"/>
<evidence type="ECO:0000256" key="4">
    <source>
        <dbReference type="ARBA" id="ARBA00022475"/>
    </source>
</evidence>
<evidence type="ECO:0000256" key="5">
    <source>
        <dbReference type="ARBA" id="ARBA00022692"/>
    </source>
</evidence>
<comment type="similarity">
    <text evidence="2">Belongs to the binding-protein-dependent transport system permease family. FecCD subfamily.</text>
</comment>
<dbReference type="RefSeq" id="WP_109615811.1">
    <property type="nucleotide sequence ID" value="NZ_QGDO01000001.1"/>
</dbReference>
<dbReference type="EMBL" id="QGDO01000001">
    <property type="protein sequence ID" value="PWJ44308.1"/>
    <property type="molecule type" value="Genomic_DNA"/>
</dbReference>
<keyword evidence="10" id="KW-1185">Reference proteome</keyword>
<dbReference type="Proteomes" id="UP000245535">
    <property type="component" value="Unassembled WGS sequence"/>
</dbReference>
<feature type="transmembrane region" description="Helical" evidence="8">
    <location>
        <begin position="144"/>
        <end position="162"/>
    </location>
</feature>
<feature type="transmembrane region" description="Helical" evidence="8">
    <location>
        <begin position="82"/>
        <end position="99"/>
    </location>
</feature>
<gene>
    <name evidence="9" type="ORF">BC781_101658</name>
</gene>
<keyword evidence="4" id="KW-1003">Cell membrane</keyword>
<keyword evidence="6 8" id="KW-1133">Transmembrane helix</keyword>
<feature type="transmembrane region" description="Helical" evidence="8">
    <location>
        <begin position="265"/>
        <end position="295"/>
    </location>
</feature>
<feature type="transmembrane region" description="Helical" evidence="8">
    <location>
        <begin position="21"/>
        <end position="39"/>
    </location>
</feature>
<dbReference type="CDD" id="cd06550">
    <property type="entry name" value="TM_ABC_iron-siderophores_like"/>
    <property type="match status" value="1"/>
</dbReference>
<comment type="caution">
    <text evidence="9">The sequence shown here is derived from an EMBL/GenBank/DDBJ whole genome shotgun (WGS) entry which is preliminary data.</text>
</comment>
<feature type="transmembrane region" description="Helical" evidence="8">
    <location>
        <begin position="335"/>
        <end position="353"/>
    </location>
</feature>
<evidence type="ECO:0000313" key="9">
    <source>
        <dbReference type="EMBL" id="PWJ44308.1"/>
    </source>
</evidence>
<evidence type="ECO:0000256" key="7">
    <source>
        <dbReference type="ARBA" id="ARBA00023136"/>
    </source>
</evidence>